<organism evidence="10 11">
    <name type="scientific">Candidatus Daviesbacteria bacterium GW2011_GWB1_41_5</name>
    <dbReference type="NCBI Taxonomy" id="1618429"/>
    <lineage>
        <taxon>Bacteria</taxon>
        <taxon>Candidatus Daviesiibacteriota</taxon>
    </lineage>
</organism>
<evidence type="ECO:0000256" key="6">
    <source>
        <dbReference type="ARBA" id="ARBA00022989"/>
    </source>
</evidence>
<gene>
    <name evidence="10" type="ORF">UU67_C0072G0001</name>
</gene>
<evidence type="ECO:0000256" key="5">
    <source>
        <dbReference type="ARBA" id="ARBA00022692"/>
    </source>
</evidence>
<dbReference type="InterPro" id="IPR050297">
    <property type="entry name" value="LipidA_mod_glycosyltrf_83"/>
</dbReference>
<sequence length="692" mass="79050">MKIKSLAFGVSILFFVFSLKVLPHYGVNWDAISHLSRGQAFLHYYLTGKTSYSDLENWNLYQDKEGKIKENTAGDTFPRKRLYFQNVNTIFFDPDIPKKEIPRVSIYQYAGDVFGDIKERYEYGHPHVSDLLSSVFNYVLFQKLGILNDIDSYRVYGVLLGSLLVGLVFYWTSSLYGRFPGLIAALSLSLYPLFWAETHINNEKDIPETVFWSFMLFSIWRGVTSKNWKWVLASGVFFGLALGTKFNILFSAFVIVPWLLVYLASRYREHRKLAPVLFAAPLIGVAIVVGTWPLFWTDPVNKITRIVGFYKDIGTTVNVDERFIGPLGTNTYATQWILYTTPLVILALALVGILVCVARIKKRDTDSLLFLLWFIVPIARVTWPGTNIYGGVRQIMEYIPAMAIIAGIGAGQITKLFKPARIIVLLLFIPITLKLLEIHPNENVYFNPLIGGLKGAKERDFPGWGMSFGAPYREAIEWVNKNAEPGAKLTLGYEILSNIPGIFIRPDIDYKSNRSGYLREGEYVISLRSHGTDNRSYFDMYLDKMVEPLHEITVDGVAILKIWKNDEKHLKPEWKTEKVLDKIKVTKNDSSILFELAKEVKLSRLELKYLENSACQQISWAYLVVSKNGKDWERVPGVLPEEARIRTLGIQPSGGKFIEPFAGQEAKFIEIRLNPEESCLKNVTDSRLYYFE</sequence>
<dbReference type="GO" id="GO:0016763">
    <property type="term" value="F:pentosyltransferase activity"/>
    <property type="evidence" value="ECO:0007669"/>
    <property type="project" value="TreeGrafter"/>
</dbReference>
<keyword evidence="5 8" id="KW-0812">Transmembrane</keyword>
<evidence type="ECO:0000256" key="2">
    <source>
        <dbReference type="ARBA" id="ARBA00022475"/>
    </source>
</evidence>
<feature type="domain" description="Glycosyltransferase RgtA/B/C/D-like" evidence="9">
    <location>
        <begin position="148"/>
        <end position="289"/>
    </location>
</feature>
<evidence type="ECO:0000313" key="11">
    <source>
        <dbReference type="Proteomes" id="UP000034753"/>
    </source>
</evidence>
<evidence type="ECO:0000256" key="4">
    <source>
        <dbReference type="ARBA" id="ARBA00022679"/>
    </source>
</evidence>
<feature type="transmembrane region" description="Helical" evidence="8">
    <location>
        <begin position="273"/>
        <end position="295"/>
    </location>
</feature>
<evidence type="ECO:0000256" key="3">
    <source>
        <dbReference type="ARBA" id="ARBA00022676"/>
    </source>
</evidence>
<dbReference type="Pfam" id="PF13231">
    <property type="entry name" value="PMT_2"/>
    <property type="match status" value="1"/>
</dbReference>
<evidence type="ECO:0000313" key="10">
    <source>
        <dbReference type="EMBL" id="KKS11468.1"/>
    </source>
</evidence>
<dbReference type="PANTHER" id="PTHR33908">
    <property type="entry name" value="MANNOSYLTRANSFERASE YKCB-RELATED"/>
    <property type="match status" value="1"/>
</dbReference>
<dbReference type="AlphaFoldDB" id="A0A0G0ZEJ0"/>
<dbReference type="GO" id="GO:0009103">
    <property type="term" value="P:lipopolysaccharide biosynthetic process"/>
    <property type="evidence" value="ECO:0007669"/>
    <property type="project" value="UniProtKB-ARBA"/>
</dbReference>
<evidence type="ECO:0000256" key="8">
    <source>
        <dbReference type="SAM" id="Phobius"/>
    </source>
</evidence>
<feature type="transmembrane region" description="Helical" evidence="8">
    <location>
        <begin position="336"/>
        <end position="360"/>
    </location>
</feature>
<name>A0A0G0ZEJ0_9BACT</name>
<protein>
    <submittedName>
        <fullName evidence="10">Dolichyl-phosphate-mannose-protein mannosyltransferase</fullName>
    </submittedName>
</protein>
<feature type="transmembrane region" description="Helical" evidence="8">
    <location>
        <begin position="367"/>
        <end position="383"/>
    </location>
</feature>
<comment type="subcellular location">
    <subcellularLocation>
        <location evidence="1">Cell membrane</location>
        <topology evidence="1">Multi-pass membrane protein</topology>
    </subcellularLocation>
</comment>
<dbReference type="Proteomes" id="UP000034753">
    <property type="component" value="Unassembled WGS sequence"/>
</dbReference>
<keyword evidence="4 10" id="KW-0808">Transferase</keyword>
<evidence type="ECO:0000256" key="1">
    <source>
        <dbReference type="ARBA" id="ARBA00004651"/>
    </source>
</evidence>
<feature type="transmembrane region" description="Helical" evidence="8">
    <location>
        <begin position="177"/>
        <end position="194"/>
    </location>
</feature>
<feature type="transmembrane region" description="Helical" evidence="8">
    <location>
        <begin position="235"/>
        <end position="261"/>
    </location>
</feature>
<keyword evidence="6 8" id="KW-1133">Transmembrane helix</keyword>
<evidence type="ECO:0000256" key="7">
    <source>
        <dbReference type="ARBA" id="ARBA00023136"/>
    </source>
</evidence>
<dbReference type="GO" id="GO:0005886">
    <property type="term" value="C:plasma membrane"/>
    <property type="evidence" value="ECO:0007669"/>
    <property type="project" value="UniProtKB-SubCell"/>
</dbReference>
<dbReference type="EMBL" id="LCBN01000072">
    <property type="protein sequence ID" value="KKS11468.1"/>
    <property type="molecule type" value="Genomic_DNA"/>
</dbReference>
<evidence type="ECO:0000259" key="9">
    <source>
        <dbReference type="Pfam" id="PF13231"/>
    </source>
</evidence>
<keyword evidence="2" id="KW-1003">Cell membrane</keyword>
<dbReference type="PANTHER" id="PTHR33908:SF11">
    <property type="entry name" value="MEMBRANE PROTEIN"/>
    <property type="match status" value="1"/>
</dbReference>
<accession>A0A0G0ZEJ0</accession>
<keyword evidence="3 10" id="KW-0328">Glycosyltransferase</keyword>
<keyword evidence="7 8" id="KW-0472">Membrane</keyword>
<feature type="transmembrane region" description="Helical" evidence="8">
    <location>
        <begin position="6"/>
        <end position="27"/>
    </location>
</feature>
<dbReference type="InterPro" id="IPR038731">
    <property type="entry name" value="RgtA/B/C-like"/>
</dbReference>
<feature type="transmembrane region" description="Helical" evidence="8">
    <location>
        <begin position="153"/>
        <end position="171"/>
    </location>
</feature>
<proteinExistence type="predicted"/>
<comment type="caution">
    <text evidence="10">The sequence shown here is derived from an EMBL/GenBank/DDBJ whole genome shotgun (WGS) entry which is preliminary data.</text>
</comment>
<reference evidence="10 11" key="1">
    <citation type="journal article" date="2015" name="Nature">
        <title>rRNA introns, odd ribosomes, and small enigmatic genomes across a large radiation of phyla.</title>
        <authorList>
            <person name="Brown C.T."/>
            <person name="Hug L.A."/>
            <person name="Thomas B.C."/>
            <person name="Sharon I."/>
            <person name="Castelle C.J."/>
            <person name="Singh A."/>
            <person name="Wilkins M.J."/>
            <person name="Williams K.H."/>
            <person name="Banfield J.F."/>
        </authorList>
    </citation>
    <scope>NUCLEOTIDE SEQUENCE [LARGE SCALE GENOMIC DNA]</scope>
</reference>